<feature type="compositionally biased region" description="Low complexity" evidence="2">
    <location>
        <begin position="149"/>
        <end position="158"/>
    </location>
</feature>
<dbReference type="SUPFAM" id="SSF57756">
    <property type="entry name" value="Retrovirus zinc finger-like domains"/>
    <property type="match status" value="1"/>
</dbReference>
<feature type="compositionally biased region" description="Basic and acidic residues" evidence="2">
    <location>
        <begin position="118"/>
        <end position="136"/>
    </location>
</feature>
<reference evidence="4 5" key="1">
    <citation type="submission" date="2020-06" db="EMBL/GenBank/DDBJ databases">
        <authorList>
            <person name="Li R."/>
            <person name="Bekaert M."/>
        </authorList>
    </citation>
    <scope>NUCLEOTIDE SEQUENCE [LARGE SCALE GENOMIC DNA]</scope>
    <source>
        <strain evidence="5">wild</strain>
    </source>
</reference>
<keyword evidence="5" id="KW-1185">Reference proteome</keyword>
<sequence length="341" mass="38339">MEQILDIRGKGLITEGDLSGFSYLRVTFNLLDRVDFSRPVDYRPPPHGPTTHNCREYDEMLQRVDRVARARTPSMRGAPFLVKQEQGWSDIQTPGDPGLMNSAFLGESDDDSVPWDTEPQRDNRCRSQAHDYEKGHTGNVKGEWYPPSQNSNTGYQQQGYGGPSQPGANLDESQGFSPAPYHQDGGDQNSWRLGETPRTTTLPSKRDSETPWKVDIERVEDKIDKMQSDLLSELKKIVIPAPAPSQPVGRNQSPARMECYSCGSQNHFKRDCPKFRRSPSRSPSPWSQANCFHCDSPGHMKRDCPMRNREKAVTFADQVRAPSKEALNMNGAAREARASSQ</sequence>
<accession>A0A6J8EBW2</accession>
<dbReference type="SMART" id="SM00343">
    <property type="entry name" value="ZnF_C2HC"/>
    <property type="match status" value="2"/>
</dbReference>
<feature type="region of interest" description="Disordered" evidence="2">
    <location>
        <begin position="85"/>
        <end position="210"/>
    </location>
</feature>
<keyword evidence="1" id="KW-0862">Zinc</keyword>
<evidence type="ECO:0000259" key="3">
    <source>
        <dbReference type="PROSITE" id="PS50158"/>
    </source>
</evidence>
<dbReference type="GO" id="GO:0003676">
    <property type="term" value="F:nucleic acid binding"/>
    <property type="evidence" value="ECO:0007669"/>
    <property type="project" value="InterPro"/>
</dbReference>
<dbReference type="Proteomes" id="UP000507470">
    <property type="component" value="Unassembled WGS sequence"/>
</dbReference>
<feature type="compositionally biased region" description="Polar residues" evidence="2">
    <location>
        <begin position="186"/>
        <end position="203"/>
    </location>
</feature>
<organism evidence="4 5">
    <name type="scientific">Mytilus coruscus</name>
    <name type="common">Sea mussel</name>
    <dbReference type="NCBI Taxonomy" id="42192"/>
    <lineage>
        <taxon>Eukaryota</taxon>
        <taxon>Metazoa</taxon>
        <taxon>Spiralia</taxon>
        <taxon>Lophotrochozoa</taxon>
        <taxon>Mollusca</taxon>
        <taxon>Bivalvia</taxon>
        <taxon>Autobranchia</taxon>
        <taxon>Pteriomorphia</taxon>
        <taxon>Mytilida</taxon>
        <taxon>Mytiloidea</taxon>
        <taxon>Mytilidae</taxon>
        <taxon>Mytilinae</taxon>
        <taxon>Mytilus</taxon>
    </lineage>
</organism>
<gene>
    <name evidence="4" type="ORF">MCOR_49630</name>
</gene>
<dbReference type="Gene3D" id="4.10.60.10">
    <property type="entry name" value="Zinc finger, CCHC-type"/>
    <property type="match status" value="2"/>
</dbReference>
<evidence type="ECO:0000313" key="5">
    <source>
        <dbReference type="Proteomes" id="UP000507470"/>
    </source>
</evidence>
<keyword evidence="1" id="KW-0479">Metal-binding</keyword>
<dbReference type="PROSITE" id="PS50158">
    <property type="entry name" value="ZF_CCHC"/>
    <property type="match status" value="2"/>
</dbReference>
<evidence type="ECO:0000256" key="2">
    <source>
        <dbReference type="SAM" id="MobiDB-lite"/>
    </source>
</evidence>
<evidence type="ECO:0000313" key="4">
    <source>
        <dbReference type="EMBL" id="CAC5417075.1"/>
    </source>
</evidence>
<keyword evidence="1" id="KW-0863">Zinc-finger</keyword>
<proteinExistence type="predicted"/>
<dbReference type="GO" id="GO:0008270">
    <property type="term" value="F:zinc ion binding"/>
    <property type="evidence" value="ECO:0007669"/>
    <property type="project" value="UniProtKB-KW"/>
</dbReference>
<name>A0A6J8EBW2_MYTCO</name>
<dbReference type="InterPro" id="IPR001878">
    <property type="entry name" value="Znf_CCHC"/>
</dbReference>
<dbReference type="OrthoDB" id="5870588at2759"/>
<dbReference type="Pfam" id="PF00098">
    <property type="entry name" value="zf-CCHC"/>
    <property type="match status" value="2"/>
</dbReference>
<dbReference type="InterPro" id="IPR036875">
    <property type="entry name" value="Znf_CCHC_sf"/>
</dbReference>
<feature type="domain" description="CCHC-type" evidence="3">
    <location>
        <begin position="259"/>
        <end position="274"/>
    </location>
</feature>
<dbReference type="AlphaFoldDB" id="A0A6J8EBW2"/>
<evidence type="ECO:0000256" key="1">
    <source>
        <dbReference type="PROSITE-ProRule" id="PRU00047"/>
    </source>
</evidence>
<feature type="domain" description="CCHC-type" evidence="3">
    <location>
        <begin position="291"/>
        <end position="305"/>
    </location>
</feature>
<dbReference type="EMBL" id="CACVKT020008727">
    <property type="protein sequence ID" value="CAC5417075.1"/>
    <property type="molecule type" value="Genomic_DNA"/>
</dbReference>
<protein>
    <submittedName>
        <fullName evidence="4">CNBP</fullName>
    </submittedName>
</protein>